<dbReference type="InterPro" id="IPR002725">
    <property type="entry name" value="YgjP-like_metallopeptidase"/>
</dbReference>
<dbReference type="PANTHER" id="PTHR30399:SF1">
    <property type="entry name" value="UTP PYROPHOSPHATASE"/>
    <property type="match status" value="1"/>
</dbReference>
<proteinExistence type="predicted"/>
<dbReference type="PANTHER" id="PTHR30399">
    <property type="entry name" value="UNCHARACTERIZED PROTEIN YGJP"/>
    <property type="match status" value="1"/>
</dbReference>
<dbReference type="EMBL" id="JAYGII010000011">
    <property type="protein sequence ID" value="MEA5445542.1"/>
    <property type="molecule type" value="Genomic_DNA"/>
</dbReference>
<keyword evidence="2" id="KW-0645">Protease</keyword>
<dbReference type="InterPro" id="IPR053136">
    <property type="entry name" value="UTP_pyrophosphatase-like"/>
</dbReference>
<keyword evidence="2" id="KW-0378">Hydrolase</keyword>
<dbReference type="CDD" id="cd07344">
    <property type="entry name" value="M48_yhfN_like"/>
    <property type="match status" value="1"/>
</dbReference>
<comment type="caution">
    <text evidence="2">The sequence shown here is derived from an EMBL/GenBank/DDBJ whole genome shotgun (WGS) entry which is preliminary data.</text>
</comment>
<sequence>MASALPAVKWRRSPRAKRIKLALCPWRGIELVVPKRASTAQAQAFLDSRREWMEKSWARLKRQVPEAFESAAPEDLILPAIWRAWRLVYGQSDFRDRGDELHVPGEPTAANAAGQLKPWLMAQARSQLPVWTRRVAARSGLTDFKRVQVRDQRTRWGSCSARGTISLNFRLLFHRPAVVDYLILHELCHTRHMNHGPKFQALLSRHEPDWRALDAELSHGSGGVPGWVGW</sequence>
<dbReference type="GO" id="GO:0008237">
    <property type="term" value="F:metallopeptidase activity"/>
    <property type="evidence" value="ECO:0007669"/>
    <property type="project" value="UniProtKB-KW"/>
</dbReference>
<keyword evidence="2" id="KW-0482">Metalloprotease</keyword>
<accession>A0AAP6MM70</accession>
<evidence type="ECO:0000313" key="2">
    <source>
        <dbReference type="EMBL" id="MEA5445542.1"/>
    </source>
</evidence>
<reference evidence="2 3" key="1">
    <citation type="submission" date="2023-12" db="EMBL/GenBank/DDBJ databases">
        <title>Whole-genome sequencing of halo(alkali)philic microorganisms from hypersaline lakes.</title>
        <authorList>
            <person name="Sorokin D.Y."/>
            <person name="Merkel A.Y."/>
            <person name="Messina E."/>
            <person name="Yakimov M."/>
        </authorList>
    </citation>
    <scope>NUCLEOTIDE SEQUENCE [LARGE SCALE GENOMIC DNA]</scope>
    <source>
        <strain evidence="2 3">AB-CW1</strain>
    </source>
</reference>
<dbReference type="RefSeq" id="WP_346051171.1">
    <property type="nucleotide sequence ID" value="NZ_JAYGII010000011.1"/>
</dbReference>
<evidence type="ECO:0000259" key="1">
    <source>
        <dbReference type="Pfam" id="PF01863"/>
    </source>
</evidence>
<dbReference type="Gene3D" id="3.30.2010.10">
    <property type="entry name" value="Metalloproteases ('zincins'), catalytic domain"/>
    <property type="match status" value="1"/>
</dbReference>
<name>A0AAP6MM70_9GAMM</name>
<evidence type="ECO:0000313" key="3">
    <source>
        <dbReference type="Proteomes" id="UP001302316"/>
    </source>
</evidence>
<dbReference type="AlphaFoldDB" id="A0AAP6MM70"/>
<dbReference type="Proteomes" id="UP001302316">
    <property type="component" value="Unassembled WGS sequence"/>
</dbReference>
<feature type="domain" description="YgjP-like metallopeptidase" evidence="1">
    <location>
        <begin position="17"/>
        <end position="218"/>
    </location>
</feature>
<gene>
    <name evidence="2" type="ORF">VCB98_06895</name>
</gene>
<dbReference type="EC" id="3.4.-.-" evidence="2"/>
<dbReference type="Pfam" id="PF01863">
    <property type="entry name" value="YgjP-like"/>
    <property type="match status" value="1"/>
</dbReference>
<organism evidence="2 3">
    <name type="scientific">Natronospira elongata</name>
    <dbReference type="NCBI Taxonomy" id="3110268"/>
    <lineage>
        <taxon>Bacteria</taxon>
        <taxon>Pseudomonadati</taxon>
        <taxon>Pseudomonadota</taxon>
        <taxon>Gammaproteobacteria</taxon>
        <taxon>Natronospirales</taxon>
        <taxon>Natronospiraceae</taxon>
        <taxon>Natronospira</taxon>
    </lineage>
</organism>
<protein>
    <submittedName>
        <fullName evidence="2">SprT family zinc-dependent metalloprotease</fullName>
        <ecNumber evidence="2">3.4.-.-</ecNumber>
    </submittedName>
</protein>
<keyword evidence="3" id="KW-1185">Reference proteome</keyword>